<dbReference type="KEGG" id="kbi:30210548"/>
<dbReference type="OrthoDB" id="340500at2759"/>
<dbReference type="PANTHER" id="PTHR21321">
    <property type="entry name" value="PNAS-3 RELATED"/>
    <property type="match status" value="1"/>
</dbReference>
<dbReference type="Proteomes" id="UP000092730">
    <property type="component" value="Chromosome 5"/>
</dbReference>
<keyword evidence="5" id="KW-0698">rRNA processing</keyword>
<keyword evidence="14" id="KW-1185">Reference proteome</keyword>
<dbReference type="EMBL" id="KI894022">
    <property type="protein sequence ID" value="OCF24688.1"/>
    <property type="molecule type" value="Genomic_DNA"/>
</dbReference>
<evidence type="ECO:0000256" key="7">
    <source>
        <dbReference type="ARBA" id="ARBA00022884"/>
    </source>
</evidence>
<dbReference type="RefSeq" id="XP_019045758.1">
    <property type="nucleotide sequence ID" value="XM_019192761.1"/>
</dbReference>
<dbReference type="InterPro" id="IPR026699">
    <property type="entry name" value="Exosome_RNA_bind1/RRP40/RRP4"/>
</dbReference>
<dbReference type="InterPro" id="IPR004088">
    <property type="entry name" value="KH_dom_type_1"/>
</dbReference>
<dbReference type="CDD" id="cd05790">
    <property type="entry name" value="S1_Rrp40"/>
    <property type="match status" value="1"/>
</dbReference>
<dbReference type="CDD" id="cd22526">
    <property type="entry name" value="KH-I_Rrp40"/>
    <property type="match status" value="1"/>
</dbReference>
<feature type="domain" description="K Homology" evidence="10">
    <location>
        <begin position="162"/>
        <end position="209"/>
    </location>
</feature>
<evidence type="ECO:0000313" key="12">
    <source>
        <dbReference type="EMBL" id="OCF24688.1"/>
    </source>
</evidence>
<name>A0A1B9G0Z8_9TREE</name>
<dbReference type="GO" id="GO:0000177">
    <property type="term" value="C:cytoplasmic exosome (RNase complex)"/>
    <property type="evidence" value="ECO:0007669"/>
    <property type="project" value="TreeGrafter"/>
</dbReference>
<evidence type="ECO:0000313" key="14">
    <source>
        <dbReference type="Proteomes" id="UP000092730"/>
    </source>
</evidence>
<organism evidence="12">
    <name type="scientific">Kwoniella bestiolae CBS 10118</name>
    <dbReference type="NCBI Taxonomy" id="1296100"/>
    <lineage>
        <taxon>Eukaryota</taxon>
        <taxon>Fungi</taxon>
        <taxon>Dikarya</taxon>
        <taxon>Basidiomycota</taxon>
        <taxon>Agaricomycotina</taxon>
        <taxon>Tremellomycetes</taxon>
        <taxon>Tremellales</taxon>
        <taxon>Cryptococcaceae</taxon>
        <taxon>Kwoniella</taxon>
    </lineage>
</organism>
<comment type="subcellular location">
    <subcellularLocation>
        <location evidence="1">Cytoplasm</location>
    </subcellularLocation>
    <subcellularLocation>
        <location evidence="2">Nucleus</location>
        <location evidence="2">Nucleolus</location>
    </subcellularLocation>
</comment>
<reference evidence="12" key="3">
    <citation type="submission" date="2014-01" db="EMBL/GenBank/DDBJ databases">
        <title>Evolution of pathogenesis and genome organization in the Tremellales.</title>
        <authorList>
            <person name="Cuomo C."/>
            <person name="Litvintseva A."/>
            <person name="Heitman J."/>
            <person name="Chen Y."/>
            <person name="Sun S."/>
            <person name="Springer D."/>
            <person name="Dromer F."/>
            <person name="Young S."/>
            <person name="Zeng Q."/>
            <person name="Chapman S."/>
            <person name="Gujja S."/>
            <person name="Saif S."/>
            <person name="Birren B."/>
        </authorList>
    </citation>
    <scope>NUCLEOTIDE SEQUENCE</scope>
    <source>
        <strain evidence="12">CBS 10118</strain>
    </source>
</reference>
<evidence type="ECO:0000313" key="13">
    <source>
        <dbReference type="EMBL" id="WVW84555.1"/>
    </source>
</evidence>
<evidence type="ECO:0000256" key="3">
    <source>
        <dbReference type="ARBA" id="ARBA00007841"/>
    </source>
</evidence>
<dbReference type="GO" id="GO:0003723">
    <property type="term" value="F:RNA binding"/>
    <property type="evidence" value="ECO:0007669"/>
    <property type="project" value="UniProtKB-KW"/>
</dbReference>
<dbReference type="AlphaFoldDB" id="A0A1B9G0Z8"/>
<dbReference type="EMBL" id="CP144545">
    <property type="protein sequence ID" value="WVW84555.1"/>
    <property type="molecule type" value="Genomic_DNA"/>
</dbReference>
<feature type="domain" description="Exosome complex exonuclease Rrp40 N-terminal" evidence="11">
    <location>
        <begin position="21"/>
        <end position="73"/>
    </location>
</feature>
<evidence type="ECO:0000256" key="2">
    <source>
        <dbReference type="ARBA" id="ARBA00004604"/>
    </source>
</evidence>
<keyword evidence="8" id="KW-0539">Nucleus</keyword>
<keyword evidence="7" id="KW-0694">RNA-binding</keyword>
<keyword evidence="4" id="KW-0963">Cytoplasm</keyword>
<dbReference type="Gene3D" id="2.40.50.100">
    <property type="match status" value="1"/>
</dbReference>
<dbReference type="InterPro" id="IPR041054">
    <property type="entry name" value="Rrp40_N_euk"/>
</dbReference>
<keyword evidence="6" id="KW-0271">Exosome</keyword>
<dbReference type="InterPro" id="IPR049469">
    <property type="entry name" value="RRP40_KH-I"/>
</dbReference>
<evidence type="ECO:0000256" key="6">
    <source>
        <dbReference type="ARBA" id="ARBA00022835"/>
    </source>
</evidence>
<dbReference type="VEuPathDB" id="FungiDB:I302_06149"/>
<dbReference type="Pfam" id="PF15985">
    <property type="entry name" value="KH_6"/>
    <property type="match status" value="1"/>
</dbReference>
<dbReference type="Gene3D" id="3.30.1370.10">
    <property type="entry name" value="K Homology domain, type 1"/>
    <property type="match status" value="1"/>
</dbReference>
<dbReference type="Gene3D" id="2.40.50.140">
    <property type="entry name" value="Nucleic acid-binding proteins"/>
    <property type="match status" value="1"/>
</dbReference>
<sequence length="243" mass="25949">MASTLVLPGDSIPLPSSSKSVVLGPGLAASSSRIPAPSSDEVPSIISNKLGLLSSAKGKERSEQFWVEGKSKRYIPAQKDMVLGTVIARHAEGFRVDLGSSQMAQLDALAFEGATKRSKPNLKVGTLVYARVALANRDMEPEIECFDPNTGKAEGFGELKSGLVVSCSLQLCRHLLNPKFPLLPTLAATIPFEIAVGLNGRVWFKTETVSESIALKRVIEGIDSGDIKPEKGEVDSAVREYLA</sequence>
<proteinExistence type="inferred from homology"/>
<dbReference type="InterPro" id="IPR012340">
    <property type="entry name" value="NA-bd_OB-fold"/>
</dbReference>
<dbReference type="GO" id="GO:0071051">
    <property type="term" value="P:poly(A)-dependent snoRNA 3'-end processing"/>
    <property type="evidence" value="ECO:0007669"/>
    <property type="project" value="TreeGrafter"/>
</dbReference>
<evidence type="ECO:0000259" key="10">
    <source>
        <dbReference type="Pfam" id="PF15985"/>
    </source>
</evidence>
<dbReference type="GO" id="GO:0071034">
    <property type="term" value="P:CUT catabolic process"/>
    <property type="evidence" value="ECO:0007669"/>
    <property type="project" value="TreeGrafter"/>
</dbReference>
<dbReference type="InterPro" id="IPR037319">
    <property type="entry name" value="Rrp40_S1"/>
</dbReference>
<dbReference type="InterPro" id="IPR036612">
    <property type="entry name" value="KH_dom_type_1_sf"/>
</dbReference>
<dbReference type="Pfam" id="PF18311">
    <property type="entry name" value="Rrp40_N"/>
    <property type="match status" value="1"/>
</dbReference>
<dbReference type="STRING" id="1296100.A0A1B9G0Z8"/>
<gene>
    <name evidence="12" type="ORF">I302_06149</name>
    <name evidence="13" type="ORF">I302_106589</name>
</gene>
<dbReference type="GeneID" id="30210548"/>
<evidence type="ECO:0000256" key="5">
    <source>
        <dbReference type="ARBA" id="ARBA00022552"/>
    </source>
</evidence>
<dbReference type="GO" id="GO:0000176">
    <property type="term" value="C:nuclear exosome (RNase complex)"/>
    <property type="evidence" value="ECO:0007669"/>
    <property type="project" value="TreeGrafter"/>
</dbReference>
<dbReference type="GO" id="GO:0005730">
    <property type="term" value="C:nucleolus"/>
    <property type="evidence" value="ECO:0007669"/>
    <property type="project" value="UniProtKB-SubCell"/>
</dbReference>
<dbReference type="SUPFAM" id="SSF50249">
    <property type="entry name" value="Nucleic acid-binding proteins"/>
    <property type="match status" value="1"/>
</dbReference>
<evidence type="ECO:0000256" key="1">
    <source>
        <dbReference type="ARBA" id="ARBA00004496"/>
    </source>
</evidence>
<dbReference type="GO" id="GO:0000467">
    <property type="term" value="P:exonucleolytic trimming to generate mature 3'-end of 5.8S rRNA from tricistronic rRNA transcript (SSU-rRNA, 5.8S rRNA, LSU-rRNA)"/>
    <property type="evidence" value="ECO:0007669"/>
    <property type="project" value="TreeGrafter"/>
</dbReference>
<reference evidence="13" key="2">
    <citation type="submission" date="2013-07" db="EMBL/GenBank/DDBJ databases">
        <authorList>
            <consortium name="The Broad Institute Genome Sequencing Platform"/>
            <person name="Cuomo C."/>
            <person name="Litvintseva A."/>
            <person name="Chen Y."/>
            <person name="Heitman J."/>
            <person name="Sun S."/>
            <person name="Springer D."/>
            <person name="Dromer F."/>
            <person name="Young S.K."/>
            <person name="Zeng Q."/>
            <person name="Gargeya S."/>
            <person name="Fitzgerald M."/>
            <person name="Abouelleil A."/>
            <person name="Alvarado L."/>
            <person name="Berlin A.M."/>
            <person name="Chapman S.B."/>
            <person name="Dewar J."/>
            <person name="Goldberg J."/>
            <person name="Griggs A."/>
            <person name="Gujja S."/>
            <person name="Hansen M."/>
            <person name="Howarth C."/>
            <person name="Imamovic A."/>
            <person name="Larimer J."/>
            <person name="McCowan C."/>
            <person name="Murphy C."/>
            <person name="Pearson M."/>
            <person name="Priest M."/>
            <person name="Roberts A."/>
            <person name="Saif S."/>
            <person name="Shea T."/>
            <person name="Sykes S."/>
            <person name="Wortman J."/>
            <person name="Nusbaum C."/>
            <person name="Birren B."/>
        </authorList>
    </citation>
    <scope>NUCLEOTIDE SEQUENCE</scope>
    <source>
        <strain evidence="13">CBS 10118</strain>
    </source>
</reference>
<evidence type="ECO:0000256" key="4">
    <source>
        <dbReference type="ARBA" id="ARBA00022490"/>
    </source>
</evidence>
<dbReference type="FunFam" id="2.40.50.140:FF:000112">
    <property type="entry name" value="Exosome complex component RRP40"/>
    <property type="match status" value="1"/>
</dbReference>
<dbReference type="PANTHER" id="PTHR21321:SF1">
    <property type="entry name" value="EXOSOME COMPLEX COMPONENT RRP40"/>
    <property type="match status" value="1"/>
</dbReference>
<comment type="similarity">
    <text evidence="3">Belongs to the RRP40 family.</text>
</comment>
<dbReference type="GO" id="GO:0034475">
    <property type="term" value="P:U4 snRNA 3'-end processing"/>
    <property type="evidence" value="ECO:0007669"/>
    <property type="project" value="TreeGrafter"/>
</dbReference>
<dbReference type="GO" id="GO:0071038">
    <property type="term" value="P:TRAMP-dependent tRNA surveillance pathway"/>
    <property type="evidence" value="ECO:0007669"/>
    <property type="project" value="TreeGrafter"/>
</dbReference>
<evidence type="ECO:0000259" key="11">
    <source>
        <dbReference type="Pfam" id="PF18311"/>
    </source>
</evidence>
<dbReference type="GO" id="GO:0071035">
    <property type="term" value="P:nuclear polyadenylation-dependent rRNA catabolic process"/>
    <property type="evidence" value="ECO:0007669"/>
    <property type="project" value="TreeGrafter"/>
</dbReference>
<dbReference type="SUPFAM" id="SSF54791">
    <property type="entry name" value="Eukaryotic type KH-domain (KH-domain type I)"/>
    <property type="match status" value="1"/>
</dbReference>
<dbReference type="Pfam" id="PF21262">
    <property type="entry name" value="RRP40_S1"/>
    <property type="match status" value="1"/>
</dbReference>
<evidence type="ECO:0000256" key="8">
    <source>
        <dbReference type="ARBA" id="ARBA00023242"/>
    </source>
</evidence>
<reference evidence="13" key="4">
    <citation type="submission" date="2024-02" db="EMBL/GenBank/DDBJ databases">
        <title>Comparative genomics of Cryptococcus and Kwoniella reveals pathogenesis evolution and contrasting modes of karyotype evolution via chromosome fusion or intercentromeric recombination.</title>
        <authorList>
            <person name="Coelho M.A."/>
            <person name="David-Palma M."/>
            <person name="Shea T."/>
            <person name="Bowers K."/>
            <person name="McGinley-Smith S."/>
            <person name="Mohammad A.W."/>
            <person name="Gnirke A."/>
            <person name="Yurkov A.M."/>
            <person name="Nowrousian M."/>
            <person name="Sun S."/>
            <person name="Cuomo C.A."/>
            <person name="Heitman J."/>
        </authorList>
    </citation>
    <scope>NUCLEOTIDE SEQUENCE</scope>
    <source>
        <strain evidence="13">CBS 10118</strain>
    </source>
</reference>
<accession>A0A1B9G0Z8</accession>
<protein>
    <recommendedName>
        <fullName evidence="9">Ribosomal RNA-processing protein 40</fullName>
    </recommendedName>
</protein>
<reference evidence="12" key="1">
    <citation type="submission" date="2013-07" db="EMBL/GenBank/DDBJ databases">
        <title>The Genome Sequence of Cryptococcus bestiolae CBS10118.</title>
        <authorList>
            <consortium name="The Broad Institute Genome Sequencing Platform"/>
            <person name="Cuomo C."/>
            <person name="Litvintseva A."/>
            <person name="Chen Y."/>
            <person name="Heitman J."/>
            <person name="Sun S."/>
            <person name="Springer D."/>
            <person name="Dromer F."/>
            <person name="Young S.K."/>
            <person name="Zeng Q."/>
            <person name="Gargeya S."/>
            <person name="Fitzgerald M."/>
            <person name="Abouelleil A."/>
            <person name="Alvarado L."/>
            <person name="Berlin A.M."/>
            <person name="Chapman S.B."/>
            <person name="Dewar J."/>
            <person name="Goldberg J."/>
            <person name="Griggs A."/>
            <person name="Gujja S."/>
            <person name="Hansen M."/>
            <person name="Howarth C."/>
            <person name="Imamovic A."/>
            <person name="Larimer J."/>
            <person name="McCowan C."/>
            <person name="Murphy C."/>
            <person name="Pearson M."/>
            <person name="Priest M."/>
            <person name="Roberts A."/>
            <person name="Saif S."/>
            <person name="Shea T."/>
            <person name="Sykes S."/>
            <person name="Wortman J."/>
            <person name="Nusbaum C."/>
            <person name="Birren B."/>
        </authorList>
    </citation>
    <scope>NUCLEOTIDE SEQUENCE [LARGE SCALE GENOMIC DNA]</scope>
    <source>
        <strain evidence="12">CBS 10118</strain>
    </source>
</reference>
<evidence type="ECO:0000256" key="9">
    <source>
        <dbReference type="ARBA" id="ARBA00030615"/>
    </source>
</evidence>